<dbReference type="SMART" id="SM00327">
    <property type="entry name" value="VWA"/>
    <property type="match status" value="7"/>
</dbReference>
<evidence type="ECO:0000256" key="3">
    <source>
        <dbReference type="ARBA" id="ARBA00022737"/>
    </source>
</evidence>
<proteinExistence type="predicted"/>
<keyword evidence="2" id="KW-0812">Transmembrane</keyword>
<evidence type="ECO:0000259" key="9">
    <source>
        <dbReference type="PROSITE" id="PS50234"/>
    </source>
</evidence>
<dbReference type="SUPFAM" id="SSF53300">
    <property type="entry name" value="vWA-like"/>
    <property type="match status" value="7"/>
</dbReference>
<feature type="signal peptide" evidence="8">
    <location>
        <begin position="1"/>
        <end position="21"/>
    </location>
</feature>
<dbReference type="Pfam" id="PF00092">
    <property type="entry name" value="VWA"/>
    <property type="match status" value="7"/>
</dbReference>
<dbReference type="SMART" id="SM00209">
    <property type="entry name" value="TSP1"/>
    <property type="match status" value="8"/>
</dbReference>
<feature type="domain" description="VWFA" evidence="9">
    <location>
        <begin position="1303"/>
        <end position="1480"/>
    </location>
</feature>
<dbReference type="PANTHER" id="PTHR24020:SF20">
    <property type="entry name" value="PH DOMAIN-CONTAINING PROTEIN"/>
    <property type="match status" value="1"/>
</dbReference>
<feature type="domain" description="VWFA" evidence="9">
    <location>
        <begin position="32"/>
        <end position="208"/>
    </location>
</feature>
<comment type="subcellular location">
    <subcellularLocation>
        <location evidence="1">Membrane</location>
        <topology evidence="1">Single-pass membrane protein</topology>
    </subcellularLocation>
</comment>
<dbReference type="InterPro" id="IPR036383">
    <property type="entry name" value="TSP1_rpt_sf"/>
</dbReference>
<dbReference type="InterPro" id="IPR002035">
    <property type="entry name" value="VWF_A"/>
</dbReference>
<dbReference type="Gene3D" id="3.40.50.410">
    <property type="entry name" value="von Willebrand factor, type A domain"/>
    <property type="match status" value="7"/>
</dbReference>
<evidence type="ECO:0000256" key="7">
    <source>
        <dbReference type="SAM" id="MobiDB-lite"/>
    </source>
</evidence>
<dbReference type="OrthoDB" id="5966293at2759"/>
<evidence type="ECO:0000256" key="4">
    <source>
        <dbReference type="ARBA" id="ARBA00022989"/>
    </source>
</evidence>
<name>A0A6P8H4G4_ACTTE</name>
<evidence type="ECO:0000256" key="5">
    <source>
        <dbReference type="ARBA" id="ARBA00023136"/>
    </source>
</evidence>
<dbReference type="Gene3D" id="2.20.100.10">
    <property type="entry name" value="Thrombospondin type-1 (TSP1) repeat"/>
    <property type="match status" value="8"/>
</dbReference>
<dbReference type="InterPro" id="IPR050525">
    <property type="entry name" value="ECM_Assembly_Org"/>
</dbReference>
<gene>
    <name evidence="11" type="primary">LOC116288576</name>
</gene>
<protein>
    <submittedName>
        <fullName evidence="11">Uncharacterized protein LOC116288576</fullName>
    </submittedName>
</protein>
<feature type="domain" description="VWFA" evidence="9">
    <location>
        <begin position="228"/>
        <end position="408"/>
    </location>
</feature>
<dbReference type="PROSITE" id="PS50234">
    <property type="entry name" value="VWFA"/>
    <property type="match status" value="7"/>
</dbReference>
<feature type="domain" description="VWFA" evidence="9">
    <location>
        <begin position="1706"/>
        <end position="1882"/>
    </location>
</feature>
<feature type="domain" description="VWFA" evidence="9">
    <location>
        <begin position="485"/>
        <end position="665"/>
    </location>
</feature>
<organism evidence="10 11">
    <name type="scientific">Actinia tenebrosa</name>
    <name type="common">Australian red waratah sea anemone</name>
    <dbReference type="NCBI Taxonomy" id="6105"/>
    <lineage>
        <taxon>Eukaryota</taxon>
        <taxon>Metazoa</taxon>
        <taxon>Cnidaria</taxon>
        <taxon>Anthozoa</taxon>
        <taxon>Hexacorallia</taxon>
        <taxon>Actiniaria</taxon>
        <taxon>Actiniidae</taxon>
        <taxon>Actinia</taxon>
    </lineage>
</organism>
<sequence>MELYTLKLLLPLLLQLLTVNAQEQDRCRKNVDLGFLMDSSGSIGDQDYQKEKEFVKSLASTFILSRRNTQAGVIIYSDDALMYSTFGQYPDIERFKRAVDSLPYLRKRTRIDKALKLAATNLFTSQGGARPDKEDIMVILTDGVQTPDPDAVPLVDAVLPLHEAGVRVFAVGVGGHYKRSELLQLVERESDVYEAADFDELLRLVKRIARGTCAPAPVIVPKCRYRADLGFLMDASNSIGETDFQKERDFVHSLASAFTFGHNETAAAVITYSDTATLNIPLGHHYSVDSFKQAVERIPYILGRTRIDKALKLASTDIFSNRGGTRPGLPKLLVILTDGVQTPDPDAIPLKEAVIPLQNKGVTILAVGVGSRIDYNELRSMVQKDNDVFTATDFDDLLNKAYQISEQTCEDVKTQIENVDGGWSSWQPWDTCIPSCGGGLQTRRRVCESPFPRGNGLPCQGPASETRACNQQPCQEVKKCTARADIGFVMDASASIGEFDFQKERDFVKAVADSFTLASDQAIVGVITYSDNAKLDIPLGKYMSAERFKLEVDRIPYILGRTRIDKALKLASTDFFGKNGRSRPGFPKIMIILTDGVQTPDPDAISLDQAVIPLRRAGVRVFAVGVGGHTRPSELRLMVERPDDVFMAEDFDDLLQKTYVIAQRTCEGAQDKPVDGGWSSWQNWDKCIPECDGGQQTRRRSCNNPSPAHGGRACPGSSSETRACNQQPCIGKIQCSARVDLAFLMDASGSIGKWDFQKERDFVKAMAASFNFARDQTLAAVITYSDKANLEIPFGRHLNTDSFRLEVDQIRYTLGQTRIDKALAAAADKVFAPGKGTRPGFPKVIVILTDGVQTKDPDAIPLGQAVLPLRRKGVQIIAVGVGGHADPNELRQMVERSSDVYTVSDFDDLLKKAYDIAQRTCDGASRPRVNGDWSEWSGWTTCSVSCGSGVQNRKRNCDNPYPSNGGYPCSGQSEEERSCYERACTGNLRVNGGWSDWSRWSRCSVTCGTGVETRQRRCDNPYPSNGGYRCSGPSEERRACYQRACIGNLRVDGGWSDWSRWSRCSVTCGTGVESRQRRCDNPYPSNGGYRCSGPSEERRACYQRACIGNLRVDGGWSDWSRWSRCSVTCGTGVVTRQRRCDNPYPSNGGYRCSGPSEERRACYQRACITSRRVDGGWSQWNDWRQCSRTCGGGSQIRYRDCSNPPPSNGGRDCYGRAQESRLCAANPCPARIDGQWSPWSDWAQCSRTCGGGVQSRLRTCSNPSPSNGGRDCYGIRQESRLCSTTPCAVPIPTTSDCQNLNAMVGILMVDSRSVGQENFKKQKDFVKRVASSYGLSTTGTRAGIIGYSDSAQVYAKMGEHTDQASFERAVDRVIYTRGTSRFDKALKLASLRFFPSSGVVTFGIPRILIVLINKPLTREFDTVPLYQTVLPLRIANVKVFVIGIGQQVNRNELNVVADDEKDVFLVRDFDDLLARSRQIIQSSCSEYLPKTRARCLGTSDLGFILDASGSVGAVGFNKQRQFVTSVSSSFNVGPSSTHIGVITYSSFAVVRLRFGEFNLMDQITRAVATIPYTRGQSRIEEALKQATNDLYTVSGGSRWGLPKIAILITDGLQVQNPDVELRQASEALRRAGVKIIAVGIGNDQDSDNLRLLVNSNNHVVIVRDYDELLRRANEIALLTCNGVRGSFPTFNPGNIGSQISCPNVMDLGFAMDSSSALGIKNYLKEKYFVKQIATHVGLRPDGSRVGVLIYGDTSMVEIRMLHHRDVLSFTNLVDRLPYYSQRRRIDKALETANLMFQVPPQSPRVLKVFVLLVNGKQTLTYNSVPLSQAAQPLRNAGVRVIVIGVGNVSANELRSVATNSRDVYLIPSFDVLISQVENFKRIICEAGARSSRLG</sequence>
<dbReference type="SUPFAM" id="SSF82895">
    <property type="entry name" value="TSP-1 type 1 repeat"/>
    <property type="match status" value="8"/>
</dbReference>
<dbReference type="GeneID" id="116288576"/>
<evidence type="ECO:0000313" key="10">
    <source>
        <dbReference type="Proteomes" id="UP000515163"/>
    </source>
</evidence>
<dbReference type="PRINTS" id="PR00453">
    <property type="entry name" value="VWFADOMAIN"/>
</dbReference>
<evidence type="ECO:0000313" key="11">
    <source>
        <dbReference type="RefSeq" id="XP_031551239.1"/>
    </source>
</evidence>
<evidence type="ECO:0000256" key="2">
    <source>
        <dbReference type="ARBA" id="ARBA00022692"/>
    </source>
</evidence>
<feature type="domain" description="VWFA" evidence="9">
    <location>
        <begin position="740"/>
        <end position="920"/>
    </location>
</feature>
<reference evidence="11" key="1">
    <citation type="submission" date="2025-08" db="UniProtKB">
        <authorList>
            <consortium name="RefSeq"/>
        </authorList>
    </citation>
    <scope>IDENTIFICATION</scope>
</reference>
<dbReference type="InterPro" id="IPR036465">
    <property type="entry name" value="vWFA_dom_sf"/>
</dbReference>
<feature type="region of interest" description="Disordered" evidence="7">
    <location>
        <begin position="698"/>
        <end position="718"/>
    </location>
</feature>
<keyword evidence="8" id="KW-0732">Signal</keyword>
<dbReference type="GO" id="GO:0016020">
    <property type="term" value="C:membrane"/>
    <property type="evidence" value="ECO:0007669"/>
    <property type="project" value="UniProtKB-SubCell"/>
</dbReference>
<dbReference type="PRINTS" id="PR01705">
    <property type="entry name" value="TSP1REPEAT"/>
</dbReference>
<feature type="chain" id="PRO_5028279547" evidence="8">
    <location>
        <begin position="22"/>
        <end position="1894"/>
    </location>
</feature>
<dbReference type="InParanoid" id="A0A6P8H4G4"/>
<evidence type="ECO:0000256" key="6">
    <source>
        <dbReference type="ARBA" id="ARBA00023157"/>
    </source>
</evidence>
<keyword evidence="4" id="KW-1133">Transmembrane helix</keyword>
<dbReference type="Proteomes" id="UP000515163">
    <property type="component" value="Unplaced"/>
</dbReference>
<dbReference type="KEGG" id="aten:116288576"/>
<dbReference type="CDD" id="cd01450">
    <property type="entry name" value="vWFA_subfamily_ECM"/>
    <property type="match status" value="4"/>
</dbReference>
<keyword evidence="6" id="KW-1015">Disulfide bond</keyword>
<keyword evidence="3" id="KW-0677">Repeat</keyword>
<dbReference type="PROSITE" id="PS50092">
    <property type="entry name" value="TSP1"/>
    <property type="match status" value="8"/>
</dbReference>
<evidence type="ECO:0000256" key="8">
    <source>
        <dbReference type="SAM" id="SignalP"/>
    </source>
</evidence>
<keyword evidence="5" id="KW-0472">Membrane</keyword>
<dbReference type="PANTHER" id="PTHR24020">
    <property type="entry name" value="COLLAGEN ALPHA"/>
    <property type="match status" value="1"/>
</dbReference>
<evidence type="ECO:0000256" key="1">
    <source>
        <dbReference type="ARBA" id="ARBA00004167"/>
    </source>
</evidence>
<dbReference type="FunFam" id="2.20.100.10:FF:000007">
    <property type="entry name" value="Thrombospondin 1"/>
    <property type="match status" value="8"/>
</dbReference>
<dbReference type="RefSeq" id="XP_031551239.1">
    <property type="nucleotide sequence ID" value="XM_031695379.1"/>
</dbReference>
<dbReference type="InterPro" id="IPR000884">
    <property type="entry name" value="TSP1_rpt"/>
</dbReference>
<keyword evidence="10" id="KW-1185">Reference proteome</keyword>
<dbReference type="Pfam" id="PF00090">
    <property type="entry name" value="TSP_1"/>
    <property type="match status" value="8"/>
</dbReference>
<feature type="domain" description="VWFA" evidence="9">
    <location>
        <begin position="1500"/>
        <end position="1675"/>
    </location>
</feature>
<accession>A0A6P8H4G4</accession>